<name>A0AC59YCD2_RANTA</name>
<protein>
    <submittedName>
        <fullName evidence="1">Uncharacterized protein</fullName>
    </submittedName>
</protein>
<reference evidence="1" key="2">
    <citation type="submission" date="2025-03" db="EMBL/GenBank/DDBJ databases">
        <authorList>
            <consortium name="ELIXIR-Norway"/>
            <consortium name="Elixir Norway"/>
        </authorList>
    </citation>
    <scope>NUCLEOTIDE SEQUENCE</scope>
</reference>
<evidence type="ECO:0000313" key="1">
    <source>
        <dbReference type="EMBL" id="CAM9574637.1"/>
    </source>
</evidence>
<reference evidence="1" key="1">
    <citation type="submission" date="2023-05" db="EMBL/GenBank/DDBJ databases">
        <authorList>
            <consortium name="ELIXIR-Norway"/>
        </authorList>
    </citation>
    <scope>NUCLEOTIDE SEQUENCE</scope>
</reference>
<dbReference type="Proteomes" id="UP001162501">
    <property type="component" value="Chromosome 12"/>
</dbReference>
<proteinExistence type="predicted"/>
<organism evidence="1 2">
    <name type="scientific">Rangifer tarandus platyrhynchus</name>
    <name type="common">Svalbard reindeer</name>
    <dbReference type="NCBI Taxonomy" id="3082113"/>
    <lineage>
        <taxon>Eukaryota</taxon>
        <taxon>Metazoa</taxon>
        <taxon>Chordata</taxon>
        <taxon>Craniata</taxon>
        <taxon>Vertebrata</taxon>
        <taxon>Euteleostomi</taxon>
        <taxon>Mammalia</taxon>
        <taxon>Eutheria</taxon>
        <taxon>Laurasiatheria</taxon>
        <taxon>Artiodactyla</taxon>
        <taxon>Ruminantia</taxon>
        <taxon>Pecora</taxon>
        <taxon>Cervidae</taxon>
        <taxon>Odocoileinae</taxon>
        <taxon>Rangifer</taxon>
    </lineage>
</organism>
<dbReference type="EMBL" id="OX596096">
    <property type="protein sequence ID" value="CAM9574637.1"/>
    <property type="molecule type" value="Genomic_DNA"/>
</dbReference>
<accession>A0AC59YCD2</accession>
<evidence type="ECO:0000313" key="2">
    <source>
        <dbReference type="Proteomes" id="UP001162501"/>
    </source>
</evidence>
<gene>
    <name evidence="1" type="ORF">MRATA1EN22A_LOCUS4457</name>
</gene>
<sequence>MKEAHIDPLTQRPARGSETKSTLARDTEGGPREPSQVHTGQRRRGWTLGTESSPHWPHDAEGGPWELSQVHTGQRRGGQTLGTESGPHWSNDTEGGPWEPSKGHTGPVTRRADLGNRVRSTLVQ</sequence>